<organism evidence="2 3">
    <name type="scientific">Paractinoplanes aksuensis</name>
    <dbReference type="NCBI Taxonomy" id="2939490"/>
    <lineage>
        <taxon>Bacteria</taxon>
        <taxon>Bacillati</taxon>
        <taxon>Actinomycetota</taxon>
        <taxon>Actinomycetes</taxon>
        <taxon>Micromonosporales</taxon>
        <taxon>Micromonosporaceae</taxon>
        <taxon>Paractinoplanes</taxon>
    </lineage>
</organism>
<evidence type="ECO:0000313" key="3">
    <source>
        <dbReference type="Proteomes" id="UP001523369"/>
    </source>
</evidence>
<reference evidence="2 3" key="1">
    <citation type="submission" date="2022-06" db="EMBL/GenBank/DDBJ databases">
        <title>New Species of the Genus Actinoplanes, ActinopZanes ferrugineus.</title>
        <authorList>
            <person name="Ding P."/>
        </authorList>
    </citation>
    <scope>NUCLEOTIDE SEQUENCE [LARGE SCALE GENOMIC DNA]</scope>
    <source>
        <strain evidence="2 3">TRM88003</strain>
    </source>
</reference>
<evidence type="ECO:0000259" key="1">
    <source>
        <dbReference type="Pfam" id="PF13191"/>
    </source>
</evidence>
<dbReference type="SUPFAM" id="SSF52540">
    <property type="entry name" value="P-loop containing nucleoside triphosphate hydrolases"/>
    <property type="match status" value="1"/>
</dbReference>
<proteinExistence type="predicted"/>
<feature type="domain" description="Orc1-like AAA ATPase" evidence="1">
    <location>
        <begin position="4"/>
        <end position="75"/>
    </location>
</feature>
<dbReference type="Gene3D" id="3.40.50.300">
    <property type="entry name" value="P-loop containing nucleotide triphosphate hydrolases"/>
    <property type="match status" value="1"/>
</dbReference>
<dbReference type="InterPro" id="IPR041664">
    <property type="entry name" value="AAA_16"/>
</dbReference>
<dbReference type="RefSeq" id="WP_253236019.1">
    <property type="nucleotide sequence ID" value="NZ_JAMYJR010000003.1"/>
</dbReference>
<sequence length="173" mass="18501">MGSRADDAAAVLAVIESAAGGHSGTLLISGEAGVGKTTLVREACAATRGHVLWAPCLPLTSLSVPLLPLRTALRSAPDPPELGHADALLAFDTWLDEQNFSMAVEAIYCILDNHEGPTWKAMAEDVRASRTELERAGALHVHVSEVCSVEAELLLMAGDWRVGLDRLRDLRQR</sequence>
<comment type="caution">
    <text evidence="2">The sequence shown here is derived from an EMBL/GenBank/DDBJ whole genome shotgun (WGS) entry which is preliminary data.</text>
</comment>
<dbReference type="Pfam" id="PF13191">
    <property type="entry name" value="AAA_16"/>
    <property type="match status" value="1"/>
</dbReference>
<dbReference type="Proteomes" id="UP001523369">
    <property type="component" value="Unassembled WGS sequence"/>
</dbReference>
<dbReference type="InterPro" id="IPR027417">
    <property type="entry name" value="P-loop_NTPase"/>
</dbReference>
<dbReference type="EMBL" id="JAMYJR010000003">
    <property type="protein sequence ID" value="MCO8269878.1"/>
    <property type="molecule type" value="Genomic_DNA"/>
</dbReference>
<accession>A0ABT1DHB0</accession>
<gene>
    <name evidence="2" type="ORF">M1L60_04635</name>
</gene>
<keyword evidence="3" id="KW-1185">Reference proteome</keyword>
<protein>
    <submittedName>
        <fullName evidence="2">AAA family ATPase</fullName>
    </submittedName>
</protein>
<evidence type="ECO:0000313" key="2">
    <source>
        <dbReference type="EMBL" id="MCO8269878.1"/>
    </source>
</evidence>
<name>A0ABT1DHB0_9ACTN</name>